<dbReference type="Proteomes" id="UP000024332">
    <property type="component" value="Unassembled WGS sequence"/>
</dbReference>
<dbReference type="InterPro" id="IPR023214">
    <property type="entry name" value="HAD_sf"/>
</dbReference>
<dbReference type="Gene3D" id="1.10.150.240">
    <property type="entry name" value="Putative phosphatase, domain 2"/>
    <property type="match status" value="1"/>
</dbReference>
<dbReference type="InterPro" id="IPR050155">
    <property type="entry name" value="HAD-like_hydrolase_sf"/>
</dbReference>
<accession>A0A031LUD3</accession>
<dbReference type="PANTHER" id="PTHR43434:SF1">
    <property type="entry name" value="PHOSPHOGLYCOLATE PHOSPHATASE"/>
    <property type="match status" value="1"/>
</dbReference>
<dbReference type="Gene3D" id="3.40.50.1000">
    <property type="entry name" value="HAD superfamily/HAD-like"/>
    <property type="match status" value="1"/>
</dbReference>
<evidence type="ECO:0008006" key="3">
    <source>
        <dbReference type="Google" id="ProtNLM"/>
    </source>
</evidence>
<dbReference type="GO" id="GO:0008967">
    <property type="term" value="F:phosphoglycolate phosphatase activity"/>
    <property type="evidence" value="ECO:0007669"/>
    <property type="project" value="TreeGrafter"/>
</dbReference>
<dbReference type="SFLD" id="SFLDS00003">
    <property type="entry name" value="Haloacid_Dehalogenase"/>
    <property type="match status" value="1"/>
</dbReference>
<dbReference type="EMBL" id="JFZT01000015">
    <property type="protein sequence ID" value="EZQ11436.1"/>
    <property type="molecule type" value="Genomic_DNA"/>
</dbReference>
<dbReference type="STRING" id="1160895.CM19_01345"/>
<dbReference type="GO" id="GO:0006281">
    <property type="term" value="P:DNA repair"/>
    <property type="evidence" value="ECO:0007669"/>
    <property type="project" value="TreeGrafter"/>
</dbReference>
<protein>
    <recommendedName>
        <fullName evidence="3">Haloacid dehalogenase</fullName>
    </recommendedName>
</protein>
<proteinExistence type="predicted"/>
<evidence type="ECO:0000313" key="2">
    <source>
        <dbReference type="Proteomes" id="UP000024332"/>
    </source>
</evidence>
<dbReference type="InterPro" id="IPR041492">
    <property type="entry name" value="HAD_2"/>
</dbReference>
<dbReference type="InterPro" id="IPR036412">
    <property type="entry name" value="HAD-like_sf"/>
</dbReference>
<dbReference type="AlphaFoldDB" id="A0A031LUD3"/>
<organism evidence="1 2">
    <name type="scientific">Candidatus Acidianus copahuensis</name>
    <dbReference type="NCBI Taxonomy" id="1160895"/>
    <lineage>
        <taxon>Archaea</taxon>
        <taxon>Thermoproteota</taxon>
        <taxon>Thermoprotei</taxon>
        <taxon>Sulfolobales</taxon>
        <taxon>Sulfolobaceae</taxon>
        <taxon>Acidianus</taxon>
    </lineage>
</organism>
<dbReference type="InterPro" id="IPR023198">
    <property type="entry name" value="PGP-like_dom2"/>
</dbReference>
<sequence length="219" mass="24615">MKAVLFDIDDTIMRESQAHRKAFYSLFKQLNLTSDLSSINVHGMTDRRIIQEAAHLSGVKVDLDKSIKILVSYFMEYFNPSDINLLPGSRETINALKQFVKIGIVTGNCRDVAVKRLSSAKIDFEVGGFGDKFIDRTDVVREAIKGLIERYGEVEVYVIGDTPRDIEAGKKNKANTIGVATGVYSREDLGDADLVINNLEEREKLLSFIMGKDILHYHL</sequence>
<dbReference type="GO" id="GO:0005829">
    <property type="term" value="C:cytosol"/>
    <property type="evidence" value="ECO:0007669"/>
    <property type="project" value="TreeGrafter"/>
</dbReference>
<dbReference type="PANTHER" id="PTHR43434">
    <property type="entry name" value="PHOSPHOGLYCOLATE PHOSPHATASE"/>
    <property type="match status" value="1"/>
</dbReference>
<evidence type="ECO:0000313" key="1">
    <source>
        <dbReference type="EMBL" id="EZQ11436.1"/>
    </source>
</evidence>
<keyword evidence="2" id="KW-1185">Reference proteome</keyword>
<reference evidence="1 2" key="1">
    <citation type="submission" date="2014-03" db="EMBL/GenBank/DDBJ databases">
        <title>Draft genome sequence of the novel thermoacidophilic archaea Acidianus copahuensis ALE1 strain, isolated from Copahue volcanic area in Neuquen Argentina.</title>
        <authorList>
            <person name="Urbieta M.S."/>
            <person name="Rascovan N."/>
            <person name="Castro C."/>
            <person name="Revale S."/>
            <person name="Giaveno M.A."/>
            <person name="Vazquez M.P."/>
            <person name="Donati E.R."/>
        </authorList>
    </citation>
    <scope>NUCLEOTIDE SEQUENCE [LARGE SCALE GENOMIC DNA]</scope>
    <source>
        <strain evidence="1 2">ALE1</strain>
    </source>
</reference>
<dbReference type="SFLD" id="SFLDG01129">
    <property type="entry name" value="C1.5:_HAD__Beta-PGM__Phosphata"/>
    <property type="match status" value="1"/>
</dbReference>
<dbReference type="Pfam" id="PF13419">
    <property type="entry name" value="HAD_2"/>
    <property type="match status" value="1"/>
</dbReference>
<dbReference type="SUPFAM" id="SSF56784">
    <property type="entry name" value="HAD-like"/>
    <property type="match status" value="1"/>
</dbReference>
<dbReference type="OrthoDB" id="82046at2157"/>
<name>A0A031LUD3_9CREN</name>
<dbReference type="RefSeq" id="WP_048098605.1">
    <property type="nucleotide sequence ID" value="NZ_JFZT01000015.1"/>
</dbReference>
<comment type="caution">
    <text evidence="1">The sequence shown here is derived from an EMBL/GenBank/DDBJ whole genome shotgun (WGS) entry which is preliminary data.</text>
</comment>
<gene>
    <name evidence="1" type="ORF">CM19_01345</name>
</gene>